<evidence type="ECO:0000259" key="4">
    <source>
        <dbReference type="Pfam" id="PF10502"/>
    </source>
</evidence>
<keyword evidence="3" id="KW-0812">Transmembrane</keyword>
<keyword evidence="3" id="KW-0472">Membrane</keyword>
<dbReference type="InterPro" id="IPR000223">
    <property type="entry name" value="Pept_S26A_signal_pept_1"/>
</dbReference>
<sequence>MINLQIPLECLIVFVVVLILIILAIITKYYLFPNLDIVGNSMYPTLLDGEKKHSRRFFNKFDTPKIGRIYVYRDPTGKLVIKRLKMIKDDLCYFVGDNPSMSYDSRYYGFINRKHIVALLME</sequence>
<dbReference type="Pfam" id="PF10502">
    <property type="entry name" value="Peptidase_S26"/>
    <property type="match status" value="1"/>
</dbReference>
<dbReference type="InterPro" id="IPR019756">
    <property type="entry name" value="Pept_S26A_signal_pept_1_Ser-AS"/>
</dbReference>
<feature type="domain" description="Peptidase S26" evidence="4">
    <location>
        <begin position="14"/>
        <end position="84"/>
    </location>
</feature>
<name>A0A8S5LXF4_9CAUD</name>
<dbReference type="Gene3D" id="2.10.109.10">
    <property type="entry name" value="Umud Fragment, subunit A"/>
    <property type="match status" value="1"/>
</dbReference>
<protein>
    <recommendedName>
        <fullName evidence="4">Peptidase S26 domain-containing protein</fullName>
    </recommendedName>
</protein>
<dbReference type="PRINTS" id="PR00727">
    <property type="entry name" value="LEADERPTASE"/>
</dbReference>
<dbReference type="EMBL" id="BK014762">
    <property type="protein sequence ID" value="DAD74535.1"/>
    <property type="molecule type" value="Genomic_DNA"/>
</dbReference>
<evidence type="ECO:0000313" key="5">
    <source>
        <dbReference type="EMBL" id="DAD74535.1"/>
    </source>
</evidence>
<dbReference type="InterPro" id="IPR019533">
    <property type="entry name" value="Peptidase_S26"/>
</dbReference>
<keyword evidence="3" id="KW-1133">Transmembrane helix</keyword>
<evidence type="ECO:0000256" key="1">
    <source>
        <dbReference type="ARBA" id="ARBA00022670"/>
    </source>
</evidence>
<reference evidence="5" key="1">
    <citation type="journal article" date="2021" name="Proc. Natl. Acad. Sci. U.S.A.">
        <title>A Catalog of Tens of Thousands of Viruses from Human Metagenomes Reveals Hidden Associations with Chronic Diseases.</title>
        <authorList>
            <person name="Tisza M.J."/>
            <person name="Buck C.B."/>
        </authorList>
    </citation>
    <scope>NUCLEOTIDE SEQUENCE</scope>
    <source>
        <strain evidence="5">CtZgq1</strain>
    </source>
</reference>
<proteinExistence type="predicted"/>
<evidence type="ECO:0000256" key="2">
    <source>
        <dbReference type="ARBA" id="ARBA00022801"/>
    </source>
</evidence>
<keyword evidence="2" id="KW-0378">Hydrolase</keyword>
<feature type="transmembrane region" description="Helical" evidence="3">
    <location>
        <begin position="6"/>
        <end position="26"/>
    </location>
</feature>
<dbReference type="InterPro" id="IPR036286">
    <property type="entry name" value="LexA/Signal_pep-like_sf"/>
</dbReference>
<dbReference type="GO" id="GO:0016020">
    <property type="term" value="C:membrane"/>
    <property type="evidence" value="ECO:0007669"/>
    <property type="project" value="InterPro"/>
</dbReference>
<dbReference type="SUPFAM" id="SSF51306">
    <property type="entry name" value="LexA/Signal peptidase"/>
    <property type="match status" value="1"/>
</dbReference>
<dbReference type="PROSITE" id="PS00501">
    <property type="entry name" value="SPASE_I_1"/>
    <property type="match status" value="1"/>
</dbReference>
<organism evidence="5">
    <name type="scientific">Myoviridae sp. ctZgq1</name>
    <dbReference type="NCBI Taxonomy" id="2826666"/>
    <lineage>
        <taxon>Viruses</taxon>
        <taxon>Duplodnaviria</taxon>
        <taxon>Heunggongvirae</taxon>
        <taxon>Uroviricota</taxon>
        <taxon>Caudoviricetes</taxon>
    </lineage>
</organism>
<dbReference type="GO" id="GO:0004252">
    <property type="term" value="F:serine-type endopeptidase activity"/>
    <property type="evidence" value="ECO:0007669"/>
    <property type="project" value="InterPro"/>
</dbReference>
<dbReference type="GO" id="GO:0006465">
    <property type="term" value="P:signal peptide processing"/>
    <property type="evidence" value="ECO:0007669"/>
    <property type="project" value="InterPro"/>
</dbReference>
<dbReference type="CDD" id="cd06530">
    <property type="entry name" value="S26_SPase_I"/>
    <property type="match status" value="1"/>
</dbReference>
<accession>A0A8S5LXF4</accession>
<keyword evidence="1" id="KW-0645">Protease</keyword>
<evidence type="ECO:0000256" key="3">
    <source>
        <dbReference type="SAM" id="Phobius"/>
    </source>
</evidence>